<evidence type="ECO:0000313" key="5">
    <source>
        <dbReference type="Proteomes" id="UP000251993"/>
    </source>
</evidence>
<keyword evidence="5" id="KW-1185">Reference proteome</keyword>
<dbReference type="Pfam" id="PF25221">
    <property type="entry name" value="5TMH_Lnb"/>
    <property type="match status" value="1"/>
</dbReference>
<name>A0A344TQM4_9BACT</name>
<dbReference type="InterPro" id="IPR057436">
    <property type="entry name" value="5TMH_Lnb"/>
</dbReference>
<dbReference type="Proteomes" id="UP000251993">
    <property type="component" value="Chromosome"/>
</dbReference>
<feature type="transmembrane region" description="Helical" evidence="1">
    <location>
        <begin position="390"/>
        <end position="411"/>
    </location>
</feature>
<dbReference type="OrthoDB" id="319167at2"/>
<reference evidence="4 5" key="1">
    <citation type="submission" date="2018-07" db="EMBL/GenBank/DDBJ databases">
        <title>Genome sequencing of Runella.</title>
        <authorList>
            <person name="Baek M.-G."/>
            <person name="Yi H."/>
        </authorList>
    </citation>
    <scope>NUCLEOTIDE SEQUENCE [LARGE SCALE GENOMIC DNA]</scope>
    <source>
        <strain evidence="4 5">HYN0085</strain>
    </source>
</reference>
<feature type="domain" description="Lnb-like transmembrane" evidence="3">
    <location>
        <begin position="331"/>
        <end position="441"/>
    </location>
</feature>
<keyword evidence="1" id="KW-0812">Transmembrane</keyword>
<feature type="transmembrane region" description="Helical" evidence="1">
    <location>
        <begin position="331"/>
        <end position="350"/>
    </location>
</feature>
<keyword evidence="1" id="KW-1133">Transmembrane helix</keyword>
<gene>
    <name evidence="4" type="ORF">DR864_25990</name>
</gene>
<dbReference type="EMBL" id="CP030850">
    <property type="protein sequence ID" value="AXE20945.1"/>
    <property type="molecule type" value="Genomic_DNA"/>
</dbReference>
<dbReference type="AlphaFoldDB" id="A0A344TQM4"/>
<evidence type="ECO:0000313" key="4">
    <source>
        <dbReference type="EMBL" id="AXE20945.1"/>
    </source>
</evidence>
<organism evidence="4 5">
    <name type="scientific">Runella rosea</name>
    <dbReference type="NCBI Taxonomy" id="2259595"/>
    <lineage>
        <taxon>Bacteria</taxon>
        <taxon>Pseudomonadati</taxon>
        <taxon>Bacteroidota</taxon>
        <taxon>Cytophagia</taxon>
        <taxon>Cytophagales</taxon>
        <taxon>Spirosomataceae</taxon>
        <taxon>Runella</taxon>
    </lineage>
</organism>
<dbReference type="InterPro" id="IPR025178">
    <property type="entry name" value="Lnb_N"/>
</dbReference>
<feature type="transmembrane region" description="Helical" evidence="1">
    <location>
        <begin position="362"/>
        <end position="384"/>
    </location>
</feature>
<dbReference type="Pfam" id="PF13387">
    <property type="entry name" value="Lnb_N"/>
    <property type="match status" value="1"/>
</dbReference>
<feature type="domain" description="Lnb N-terminal periplasmic" evidence="2">
    <location>
        <begin position="102"/>
        <end position="233"/>
    </location>
</feature>
<keyword evidence="1" id="KW-0472">Membrane</keyword>
<feature type="transmembrane region" description="Helical" evidence="1">
    <location>
        <begin position="444"/>
        <end position="462"/>
    </location>
</feature>
<feature type="transmembrane region" description="Helical" evidence="1">
    <location>
        <begin position="76"/>
        <end position="95"/>
    </location>
</feature>
<protein>
    <submittedName>
        <fullName evidence="4">Uncharacterized protein</fullName>
    </submittedName>
</protein>
<accession>A0A344TQM4</accession>
<evidence type="ECO:0000256" key="1">
    <source>
        <dbReference type="SAM" id="Phobius"/>
    </source>
</evidence>
<evidence type="ECO:0000259" key="3">
    <source>
        <dbReference type="Pfam" id="PF25221"/>
    </source>
</evidence>
<feature type="transmembrane region" description="Helical" evidence="1">
    <location>
        <begin position="418"/>
        <end position="438"/>
    </location>
</feature>
<evidence type="ECO:0000259" key="2">
    <source>
        <dbReference type="Pfam" id="PF13387"/>
    </source>
</evidence>
<dbReference type="KEGG" id="run:DR864_25990"/>
<proteinExistence type="predicted"/>
<sequence length="467" mass="53143">MLILPKKQSKVKSLSLLQGNSFSIYSRQLAVGRERRSTPLYAVLSSQFILGSSEYTVDSLRPSVPTVLQTAVRRTAVYRLLLTAYCLLFTAYSLFAQSLSPDAKVSLITVSPGAELYSSFGHNALWVSDPMQGIDKVYNYGTFDFRTEGFYIKFMRGTLPYQLSVSPMYYTMYGAQAENRSVTEQVLNLSQNQKQKLYDYLENNYLPQNRQYAYKFFYDNCATRLRDALKAACGDSLVFSRNTIEKEGMLKSFRWWMNKYLGEKPWAKFGMNLAIGLPSDRKALVQEEMYLPDNLKLHLELATIGGQKAVLEYKSLFTKLQKEANSNTWEMLYSPITIFALLGILILLFTNLQQKKPKVTFLFDKIFFGLIGLAGWILLLLWIATDHGVTAWNVNLLWVFPFHLPLIFFLKHPIGKKFVTISLIAAILAVVFSVLDNFLVGDSAIPSGASVFIISLIARLNFLRKRV</sequence>